<dbReference type="InterPro" id="IPR052583">
    <property type="entry name" value="ATP-helicase/E3_Ub-Ligase"/>
</dbReference>
<keyword evidence="5" id="KW-0862">Zinc</keyword>
<dbReference type="PANTHER" id="PTHR45865">
    <property type="entry name" value="E3 UBIQUITIN-PROTEIN LIGASE SHPRH FAMILY MEMBER"/>
    <property type="match status" value="1"/>
</dbReference>
<feature type="region of interest" description="Disordered" evidence="7">
    <location>
        <begin position="1102"/>
        <end position="1122"/>
    </location>
</feature>
<sequence length="1575" mass="171751">MPRTKARAPKRRASAAEERQQEVGTSGASAAPTKRKRSRPKAHDADSGGTFTHFFGNPGETTTSLVLDGSEKDSFDSSFRFDLVRVEEVVELRRSEGGEGAGPRHGGNGVSRYSLDLVVKPNRLYKRKRMTGDTTCLQCVVTDTVEGRTGVCTASGVVGSYSEVQNVLMCVLRGIMVPVDARLEPVDDTKAKLSFCISLREAVLEMTRPGAYDKPSQRHRQALSELAPALMFLRPDFFDVPAPSLATADAGVPEGDHLELASHIVGQGSEQINTALLYAAIAPQRLDRSPSSSSLQPSPPGLQVPGLVPSLRSYQTRAVQWMLRREACYGELQEEDAVWRLVKDLRGRKEVYLNLCTGQVSSKGFPRGFKVPGGILADEMGLGKTVELMACILSNRCPSETKEEPKAEAKVVALGAAGGAVVAEVKANGKGKAARDDAFVKCGDCSCWLDLRDTGRRRVADLPGDYVCGECVRRRAMDASLLQRQCKTTLIICPDPILDQWQEELQRHAEPGALRVFTYGGQSEALSTGGSPRDIVTAATLATYDVVLCTYGTLGAEIHKDADVAESADENQKRLRHAKRYQKVPTPLTRLCFWRVCLDEAQMVQSGTAKCAQMALKLTTRYRWCVTGTPINKGLEDLYGLMVFLGAHPFDYRYWWNALVQQSCDSGSTRGFANLTRLLQPSSGGIMWRTRKVDVKEDLDLRPQTVSITSLDLSEVERHFYKQQHQECYEAAVAALPRGAITGAAGESDPDRPLGPRAAAKIFAKLLRLRQACCHPQVGSQGIKSLSHKRLSMEEILDMMIEKAKVDAEDTLRVVIFCLNGLASVFQLEGNDRGAVEAYREALKVSKDHLHMGIKTDSLQRLHTLHNLSELLRRGVDGVAPTLRDSTLADEARELKQKYVGAASSNLVLAGAEFSAKRDKVSCGSDLEVFGGNWWVQVLTQIELGDEGGRASFVGQVKSMLGDRYAAGAGSAGRNSSSMVHKFTDVGGLKYLLGEELRAIREARRTCVAEIARLESECQRGSRAFIQEVSTCGKCRGELGTSRHRCAYCGLDDLLMRYEARIFSLRTQGTKRGAVLSAEDAAAAQEAAGGMAGGWGRMAGRSVGGGGDEADPSADLGRGARGRTGRNAVAHAEVFHAPSETEVVLEYLAALASRGKVAEMLDGRLDQDAAKSHLAMLEGMRSEFKPSRAYANAQRQYVYSFDELEMAMMRMQLRAPGEVLQHDHEKYFKIYEAELVVRNKELSDEKVVANADLSKATGTLRYLEGLARRGRELGGEGCLCPVCREDIVGQRAVLSCGHLFCRRCVLALIARTRGGRRQDRKIQCPTCRTPILVGSEIAYCGAALPEEDEGEGEDEGKVEVEVGGEPGGAAIAPEGRDGSSFDSDEVAVEGSYGSKLEAVVRRTKSILLADPKAKLLVFSEWQDVLELLSSALSENGVRHAFAKGRPAMAKALRHFKGKCAVEMSASVLMLPVKLGANGLNLVEAQHVILIEPLLDPAKEAQAFGRVDRIGQTKQTYVHRFIVSKTVEERVYQLAQQRSREYGVIGAPGASRSKEGVREMSSLTVGDVRDLLQQYK</sequence>
<evidence type="ECO:0000259" key="9">
    <source>
        <dbReference type="PROSITE" id="PS51194"/>
    </source>
</evidence>
<dbReference type="InterPro" id="IPR049730">
    <property type="entry name" value="SNF2/RAD54-like_C"/>
</dbReference>
<evidence type="ECO:0000256" key="7">
    <source>
        <dbReference type="SAM" id="MobiDB-lite"/>
    </source>
</evidence>
<dbReference type="Proteomes" id="UP001472866">
    <property type="component" value="Chromosome 10"/>
</dbReference>
<dbReference type="SUPFAM" id="SSF57850">
    <property type="entry name" value="RING/U-box"/>
    <property type="match status" value="1"/>
</dbReference>
<feature type="domain" description="RING-type" evidence="8">
    <location>
        <begin position="1280"/>
        <end position="1328"/>
    </location>
</feature>
<dbReference type="InterPro" id="IPR017907">
    <property type="entry name" value="Znf_RING_CS"/>
</dbReference>
<keyword evidence="3 6" id="KW-0863">Zinc-finger</keyword>
<evidence type="ECO:0000256" key="1">
    <source>
        <dbReference type="ARBA" id="ARBA00008438"/>
    </source>
</evidence>
<feature type="domain" description="Helicase C-terminal" evidence="9">
    <location>
        <begin position="1395"/>
        <end position="1560"/>
    </location>
</feature>
<dbReference type="PANTHER" id="PTHR45865:SF1">
    <property type="entry name" value="E3 UBIQUITIN-PROTEIN LIGASE SHPRH"/>
    <property type="match status" value="1"/>
</dbReference>
<dbReference type="PROSITE" id="PS50089">
    <property type="entry name" value="ZF_RING_2"/>
    <property type="match status" value="1"/>
</dbReference>
<organism evidence="10 11">
    <name type="scientific">Chloropicon roscoffensis</name>
    <dbReference type="NCBI Taxonomy" id="1461544"/>
    <lineage>
        <taxon>Eukaryota</taxon>
        <taxon>Viridiplantae</taxon>
        <taxon>Chlorophyta</taxon>
        <taxon>Chloropicophyceae</taxon>
        <taxon>Chloropicales</taxon>
        <taxon>Chloropicaceae</taxon>
        <taxon>Chloropicon</taxon>
    </lineage>
</organism>
<evidence type="ECO:0000259" key="8">
    <source>
        <dbReference type="PROSITE" id="PS50089"/>
    </source>
</evidence>
<dbReference type="InterPro" id="IPR001650">
    <property type="entry name" value="Helicase_C-like"/>
</dbReference>
<dbReference type="GO" id="GO:0016787">
    <property type="term" value="F:hydrolase activity"/>
    <property type="evidence" value="ECO:0007669"/>
    <property type="project" value="UniProtKB-KW"/>
</dbReference>
<dbReference type="SUPFAM" id="SSF52540">
    <property type="entry name" value="P-loop containing nucleoside triphosphate hydrolases"/>
    <property type="match status" value="2"/>
</dbReference>
<keyword evidence="2" id="KW-0479">Metal-binding</keyword>
<dbReference type="Gene3D" id="3.30.40.10">
    <property type="entry name" value="Zinc/RING finger domain, C3HC4 (zinc finger)"/>
    <property type="match status" value="1"/>
</dbReference>
<name>A0AAX4PF27_9CHLO</name>
<dbReference type="EMBL" id="CP151510">
    <property type="protein sequence ID" value="WZN64575.1"/>
    <property type="molecule type" value="Genomic_DNA"/>
</dbReference>
<dbReference type="GO" id="GO:0005524">
    <property type="term" value="F:ATP binding"/>
    <property type="evidence" value="ECO:0007669"/>
    <property type="project" value="InterPro"/>
</dbReference>
<feature type="region of interest" description="Disordered" evidence="7">
    <location>
        <begin position="288"/>
        <end position="307"/>
    </location>
</feature>
<evidence type="ECO:0000256" key="4">
    <source>
        <dbReference type="ARBA" id="ARBA00022801"/>
    </source>
</evidence>
<dbReference type="InterPro" id="IPR013083">
    <property type="entry name" value="Znf_RING/FYVE/PHD"/>
</dbReference>
<dbReference type="InterPro" id="IPR038718">
    <property type="entry name" value="SNF2-like_sf"/>
</dbReference>
<protein>
    <submittedName>
        <fullName evidence="10">E3 ubiquitin-protein ligase SHPRH</fullName>
    </submittedName>
</protein>
<dbReference type="PROSITE" id="PS51194">
    <property type="entry name" value="HELICASE_CTER"/>
    <property type="match status" value="1"/>
</dbReference>
<reference evidence="10 11" key="1">
    <citation type="submission" date="2024-03" db="EMBL/GenBank/DDBJ databases">
        <title>Complete genome sequence of the green alga Chloropicon roscoffensis RCC1871.</title>
        <authorList>
            <person name="Lemieux C."/>
            <person name="Pombert J.-F."/>
            <person name="Otis C."/>
            <person name="Turmel M."/>
        </authorList>
    </citation>
    <scope>NUCLEOTIDE SEQUENCE [LARGE SCALE GENOMIC DNA]</scope>
    <source>
        <strain evidence="10 11">RCC1871</strain>
    </source>
</reference>
<dbReference type="Pfam" id="PF00271">
    <property type="entry name" value="Helicase_C"/>
    <property type="match status" value="1"/>
</dbReference>
<dbReference type="InterPro" id="IPR014001">
    <property type="entry name" value="Helicase_ATP-bd"/>
</dbReference>
<dbReference type="GO" id="GO:0008270">
    <property type="term" value="F:zinc ion binding"/>
    <property type="evidence" value="ECO:0007669"/>
    <property type="project" value="UniProtKB-KW"/>
</dbReference>
<evidence type="ECO:0000313" key="11">
    <source>
        <dbReference type="Proteomes" id="UP001472866"/>
    </source>
</evidence>
<feature type="region of interest" description="Disordered" evidence="7">
    <location>
        <begin position="1"/>
        <end position="58"/>
    </location>
</feature>
<evidence type="ECO:0000256" key="3">
    <source>
        <dbReference type="ARBA" id="ARBA00022771"/>
    </source>
</evidence>
<comment type="similarity">
    <text evidence="1">Belongs to the SNF2/RAD54 helicase family. RAD16 subfamily.</text>
</comment>
<dbReference type="Gene3D" id="3.40.50.300">
    <property type="entry name" value="P-loop containing nucleotide triphosphate hydrolases"/>
    <property type="match status" value="1"/>
</dbReference>
<accession>A0AAX4PF27</accession>
<dbReference type="Pfam" id="PF00176">
    <property type="entry name" value="SNF2-rel_dom"/>
    <property type="match status" value="1"/>
</dbReference>
<evidence type="ECO:0000256" key="5">
    <source>
        <dbReference type="ARBA" id="ARBA00022833"/>
    </source>
</evidence>
<dbReference type="InterPro" id="IPR001841">
    <property type="entry name" value="Znf_RING"/>
</dbReference>
<dbReference type="PROSITE" id="PS00518">
    <property type="entry name" value="ZF_RING_1"/>
    <property type="match status" value="1"/>
</dbReference>
<dbReference type="CDD" id="cd18070">
    <property type="entry name" value="DEXQc_SHPRH"/>
    <property type="match status" value="1"/>
</dbReference>
<dbReference type="InterPro" id="IPR000330">
    <property type="entry name" value="SNF2_N"/>
</dbReference>
<dbReference type="Pfam" id="PF21325">
    <property type="entry name" value="SHPRH_helical-1st"/>
    <property type="match status" value="1"/>
</dbReference>
<keyword evidence="11" id="KW-1185">Reference proteome</keyword>
<keyword evidence="4" id="KW-0378">Hydrolase</keyword>
<feature type="compositionally biased region" description="Basic residues" evidence="7">
    <location>
        <begin position="1"/>
        <end position="13"/>
    </location>
</feature>
<evidence type="ECO:0000256" key="2">
    <source>
        <dbReference type="ARBA" id="ARBA00022723"/>
    </source>
</evidence>
<gene>
    <name evidence="10" type="ORF">HKI87_10g61320</name>
</gene>
<evidence type="ECO:0000313" key="10">
    <source>
        <dbReference type="EMBL" id="WZN64575.1"/>
    </source>
</evidence>
<dbReference type="InterPro" id="IPR027417">
    <property type="entry name" value="P-loop_NTPase"/>
</dbReference>
<dbReference type="CDD" id="cd18793">
    <property type="entry name" value="SF2_C_SNF"/>
    <property type="match status" value="1"/>
</dbReference>
<dbReference type="InterPro" id="IPR048686">
    <property type="entry name" value="SHPRH_helical_1st"/>
</dbReference>
<dbReference type="SMART" id="SM00487">
    <property type="entry name" value="DEXDc"/>
    <property type="match status" value="1"/>
</dbReference>
<dbReference type="Pfam" id="PF13445">
    <property type="entry name" value="zf-RING_UBOX"/>
    <property type="match status" value="1"/>
</dbReference>
<dbReference type="Gene3D" id="3.40.50.10810">
    <property type="entry name" value="Tandem AAA-ATPase domain"/>
    <property type="match status" value="2"/>
</dbReference>
<proteinExistence type="inferred from homology"/>
<dbReference type="InterPro" id="IPR027370">
    <property type="entry name" value="Znf-RING_euk"/>
</dbReference>
<evidence type="ECO:0000256" key="6">
    <source>
        <dbReference type="PROSITE-ProRule" id="PRU00175"/>
    </source>
</evidence>
<dbReference type="SMART" id="SM00184">
    <property type="entry name" value="RING"/>
    <property type="match status" value="1"/>
</dbReference>